<dbReference type="FunFam" id="3.30.200.20:FF:000199">
    <property type="entry name" value="Phosphoribosylaminoimidazole-succinocarboxamide synthase"/>
    <property type="match status" value="1"/>
</dbReference>
<name>A0A8J5XLT7_DIALT</name>
<dbReference type="PROSITE" id="PS01058">
    <property type="entry name" value="SAICAR_SYNTHETASE_2"/>
    <property type="match status" value="1"/>
</dbReference>
<comment type="pathway">
    <text evidence="1">Purine metabolism; IMP biosynthesis via de novo pathway; 5-amino-1-(5-phospho-D-ribosyl)imidazole-4-carboxamide from 5-amino-1-(5-phospho-D-ribosyl)imidazole-4-carboxylate: step 1/2.</text>
</comment>
<evidence type="ECO:0000256" key="9">
    <source>
        <dbReference type="ARBA" id="ARBA00048475"/>
    </source>
</evidence>
<dbReference type="GO" id="GO:0004639">
    <property type="term" value="F:phosphoribosylaminoimidazolesuccinocarboxamide synthase activity"/>
    <property type="evidence" value="ECO:0007669"/>
    <property type="project" value="UniProtKB-EC"/>
</dbReference>
<evidence type="ECO:0000256" key="1">
    <source>
        <dbReference type="ARBA" id="ARBA00004672"/>
    </source>
</evidence>
<dbReference type="OMA" id="CEPFKVE"/>
<evidence type="ECO:0000259" key="11">
    <source>
        <dbReference type="Pfam" id="PF01259"/>
    </source>
</evidence>
<keyword evidence="6" id="KW-0658">Purine biosynthesis</keyword>
<dbReference type="PROSITE" id="PS01057">
    <property type="entry name" value="SAICAR_SYNTHETASE_1"/>
    <property type="match status" value="1"/>
</dbReference>
<dbReference type="InterPro" id="IPR018236">
    <property type="entry name" value="SAICAR_synthetase_CS"/>
</dbReference>
<evidence type="ECO:0000256" key="10">
    <source>
        <dbReference type="ARBA" id="ARBA00073447"/>
    </source>
</evidence>
<dbReference type="UniPathway" id="UPA00074">
    <property type="reaction ID" value="UER00131"/>
</dbReference>
<dbReference type="EC" id="6.3.2.6" evidence="3"/>
<dbReference type="Gene3D" id="3.30.200.20">
    <property type="entry name" value="Phosphorylase Kinase, domain 1"/>
    <property type="match status" value="1"/>
</dbReference>
<protein>
    <recommendedName>
        <fullName evidence="10">Phosphoribosylaminoimidazole-succinocarboxamide synthase, chloroplastic</fullName>
        <ecNumber evidence="3">6.3.2.6</ecNumber>
    </recommendedName>
    <alternativeName>
        <fullName evidence="8">SAICAR synthetase</fullName>
    </alternativeName>
</protein>
<dbReference type="Pfam" id="PF01259">
    <property type="entry name" value="SAICAR_synt"/>
    <property type="match status" value="1"/>
</dbReference>
<evidence type="ECO:0000256" key="8">
    <source>
        <dbReference type="ARBA" id="ARBA00030409"/>
    </source>
</evidence>
<keyword evidence="13" id="KW-1185">Reference proteome</keyword>
<dbReference type="AlphaFoldDB" id="A0A8J5XLT7"/>
<dbReference type="Proteomes" id="UP000751190">
    <property type="component" value="Unassembled WGS sequence"/>
</dbReference>
<dbReference type="InterPro" id="IPR028923">
    <property type="entry name" value="SAICAR_synt/ADE2_N"/>
</dbReference>
<organism evidence="12 13">
    <name type="scientific">Diacronema lutheri</name>
    <name type="common">Unicellular marine alga</name>
    <name type="synonym">Monochrysis lutheri</name>
    <dbReference type="NCBI Taxonomy" id="2081491"/>
    <lineage>
        <taxon>Eukaryota</taxon>
        <taxon>Haptista</taxon>
        <taxon>Haptophyta</taxon>
        <taxon>Pavlovophyceae</taxon>
        <taxon>Pavlovales</taxon>
        <taxon>Pavlovaceae</taxon>
        <taxon>Diacronema</taxon>
    </lineage>
</organism>
<dbReference type="OrthoDB" id="9991235at2759"/>
<dbReference type="Gene3D" id="3.30.470.20">
    <property type="entry name" value="ATP-grasp fold, B domain"/>
    <property type="match status" value="1"/>
</dbReference>
<keyword evidence="4" id="KW-0436">Ligase</keyword>
<dbReference type="NCBIfam" id="NF009251">
    <property type="entry name" value="PRK12607.1"/>
    <property type="match status" value="1"/>
</dbReference>
<keyword evidence="5" id="KW-0547">Nucleotide-binding</keyword>
<comment type="catalytic activity">
    <reaction evidence="9">
        <text>5-amino-1-(5-phospho-D-ribosyl)imidazole-4-carboxylate + L-aspartate + ATP = (2S)-2-[5-amino-1-(5-phospho-beta-D-ribosyl)imidazole-4-carboxamido]succinate + ADP + phosphate + 2 H(+)</text>
        <dbReference type="Rhea" id="RHEA:22628"/>
        <dbReference type="ChEBI" id="CHEBI:15378"/>
        <dbReference type="ChEBI" id="CHEBI:29991"/>
        <dbReference type="ChEBI" id="CHEBI:30616"/>
        <dbReference type="ChEBI" id="CHEBI:43474"/>
        <dbReference type="ChEBI" id="CHEBI:58443"/>
        <dbReference type="ChEBI" id="CHEBI:77657"/>
        <dbReference type="ChEBI" id="CHEBI:456216"/>
        <dbReference type="EC" id="6.3.2.6"/>
    </reaction>
</comment>
<dbReference type="HAMAP" id="MF_00137">
    <property type="entry name" value="SAICAR_synth"/>
    <property type="match status" value="1"/>
</dbReference>
<evidence type="ECO:0000256" key="4">
    <source>
        <dbReference type="ARBA" id="ARBA00022598"/>
    </source>
</evidence>
<accession>A0A8J5XLT7</accession>
<dbReference type="GO" id="GO:0006189">
    <property type="term" value="P:'de novo' IMP biosynthetic process"/>
    <property type="evidence" value="ECO:0007669"/>
    <property type="project" value="UniProtKB-UniPathway"/>
</dbReference>
<comment type="similarity">
    <text evidence="2">Belongs to the SAICAR synthetase family.</text>
</comment>
<evidence type="ECO:0000256" key="2">
    <source>
        <dbReference type="ARBA" id="ARBA00010190"/>
    </source>
</evidence>
<evidence type="ECO:0000313" key="12">
    <source>
        <dbReference type="EMBL" id="KAG8464042.1"/>
    </source>
</evidence>
<evidence type="ECO:0000256" key="6">
    <source>
        <dbReference type="ARBA" id="ARBA00022755"/>
    </source>
</evidence>
<evidence type="ECO:0000256" key="5">
    <source>
        <dbReference type="ARBA" id="ARBA00022741"/>
    </source>
</evidence>
<dbReference type="SUPFAM" id="SSF56104">
    <property type="entry name" value="SAICAR synthase-like"/>
    <property type="match status" value="1"/>
</dbReference>
<evidence type="ECO:0000256" key="7">
    <source>
        <dbReference type="ARBA" id="ARBA00022840"/>
    </source>
</evidence>
<reference evidence="12" key="1">
    <citation type="submission" date="2021-05" db="EMBL/GenBank/DDBJ databases">
        <title>The genome of the haptophyte Pavlova lutheri (Diacronema luteri, Pavlovales) - a model for lipid biosynthesis in eukaryotic algae.</title>
        <authorList>
            <person name="Hulatt C.J."/>
            <person name="Posewitz M.C."/>
        </authorList>
    </citation>
    <scope>NUCLEOTIDE SEQUENCE</scope>
    <source>
        <strain evidence="12">NIVA-4/92</strain>
    </source>
</reference>
<dbReference type="PANTHER" id="PTHR43700:SF1">
    <property type="entry name" value="PHOSPHORIBOSYLAMINOIMIDAZOLE-SUCCINOCARBOXAMIDE SYNTHASE"/>
    <property type="match status" value="1"/>
</dbReference>
<dbReference type="EMBL" id="JAGTXO010000014">
    <property type="protein sequence ID" value="KAG8464042.1"/>
    <property type="molecule type" value="Genomic_DNA"/>
</dbReference>
<keyword evidence="7" id="KW-0067">ATP-binding</keyword>
<gene>
    <name evidence="12" type="ORF">KFE25_000210</name>
</gene>
<evidence type="ECO:0000256" key="3">
    <source>
        <dbReference type="ARBA" id="ARBA00012217"/>
    </source>
</evidence>
<feature type="domain" description="SAICAR synthetase/ADE2 N-terminal" evidence="11">
    <location>
        <begin position="32"/>
        <end position="276"/>
    </location>
</feature>
<proteinExistence type="inferred from homology"/>
<dbReference type="GO" id="GO:0005737">
    <property type="term" value="C:cytoplasm"/>
    <property type="evidence" value="ECO:0007669"/>
    <property type="project" value="TreeGrafter"/>
</dbReference>
<dbReference type="CDD" id="cd01414">
    <property type="entry name" value="SAICAR_synt_Sc"/>
    <property type="match status" value="1"/>
</dbReference>
<comment type="caution">
    <text evidence="12">The sequence shown here is derived from an EMBL/GenBank/DDBJ whole genome shotgun (WGS) entry which is preliminary data.</text>
</comment>
<dbReference type="PANTHER" id="PTHR43700">
    <property type="entry name" value="PHOSPHORIBOSYLAMINOIMIDAZOLE-SUCCINOCARBOXAMIDE SYNTHASE"/>
    <property type="match status" value="1"/>
</dbReference>
<sequence>MVSPLDDAAKEKIKARLGKCLGATDLSVGTKITGKVRDTYVLEDKVLLVTTDRQSAFDRQLALVPYKGQVLNKVAAWWFEKTKHIIPNHVISTPHPNVTVGKKCTIFPVEVVVRGYMTGSTGTSVWTHYSTGEREYCGVALPDGMKKSQAFATPILTPTTKAEDHDAPISPAEIVAQGLMTQGEWDYVSAKALELFVFGQQVAKEHGMLLVDTKYEFGRHADGTIMICDEMHTPDSSRYWVAASYDERMAQGQEPENIDKEFLRLWFRERCDPYTADPLPEAPAELVTELASRYIQLYEVITGETFVFDDTDPTNLTAEALGVA</sequence>
<evidence type="ECO:0000313" key="13">
    <source>
        <dbReference type="Proteomes" id="UP000751190"/>
    </source>
</evidence>
<dbReference type="GO" id="GO:0005524">
    <property type="term" value="F:ATP binding"/>
    <property type="evidence" value="ECO:0007669"/>
    <property type="project" value="UniProtKB-KW"/>
</dbReference>
<dbReference type="FunFam" id="3.30.470.20:FF:000015">
    <property type="entry name" value="Phosphoribosylaminoimidazole-succinocarboxamide synthase"/>
    <property type="match status" value="1"/>
</dbReference>